<feature type="compositionally biased region" description="Acidic residues" evidence="1">
    <location>
        <begin position="72"/>
        <end position="85"/>
    </location>
</feature>
<proteinExistence type="predicted"/>
<feature type="compositionally biased region" description="Basic and acidic residues" evidence="1">
    <location>
        <begin position="208"/>
        <end position="224"/>
    </location>
</feature>
<organism evidence="2 3">
    <name type="scientific">Phialocephala subalpina</name>
    <dbReference type="NCBI Taxonomy" id="576137"/>
    <lineage>
        <taxon>Eukaryota</taxon>
        <taxon>Fungi</taxon>
        <taxon>Dikarya</taxon>
        <taxon>Ascomycota</taxon>
        <taxon>Pezizomycotina</taxon>
        <taxon>Leotiomycetes</taxon>
        <taxon>Helotiales</taxon>
        <taxon>Mollisiaceae</taxon>
        <taxon>Phialocephala</taxon>
        <taxon>Phialocephala fortinii species complex</taxon>
    </lineage>
</organism>
<feature type="compositionally biased region" description="Basic and acidic residues" evidence="1">
    <location>
        <begin position="417"/>
        <end position="445"/>
    </location>
</feature>
<feature type="compositionally biased region" description="Basic and acidic residues" evidence="1">
    <location>
        <begin position="281"/>
        <end position="312"/>
    </location>
</feature>
<feature type="compositionally biased region" description="Basic and acidic residues" evidence="1">
    <location>
        <begin position="176"/>
        <end position="190"/>
    </location>
</feature>
<accession>A0A1L7XYG8</accession>
<feature type="compositionally biased region" description="Basic and acidic residues" evidence="1">
    <location>
        <begin position="571"/>
        <end position="584"/>
    </location>
</feature>
<feature type="compositionally biased region" description="Polar residues" evidence="1">
    <location>
        <begin position="614"/>
        <end position="624"/>
    </location>
</feature>
<feature type="compositionally biased region" description="Basic and acidic residues" evidence="1">
    <location>
        <begin position="543"/>
        <end position="564"/>
    </location>
</feature>
<sequence>MSNRNHYNHHGNAPIPRIPLPSTAQLNTAIQIIEAHAPARLRPLARRLTWLRDRLDPLYLLEQEEARKREKEEEEEDEDEMEMEEVAMSLAKRGSRSRRVVPVEAIVPGQHRTSRESQEATLNLVPVTLSTISERRSSLEILGTTNCDSTGGSSQRASQVGVIDHQPSKTNSNHSSQDRLKFPQPERKDNTTISSRPSETMNSQPSTKKSDSGHGKRDQPEPEHMTVPTISEVHTIDSKTQPYPQERARLSHDLAEAVSTNNFKLWPVLHSTDSSSGETSPEYHKPLSKEEQGKKQEKMGEWKQKPERDISCRQRFQGKGGYEDEVEKRMLRSTEMFSPTLALFVGTGTVVPSREEVWEMVEKEDDDTSGSGTSGEYVDAVEGLGEVVEEKAKVKMREEIKKQKAGGQSRLLRRPTFKKEAVKGLDREVKNKAEVKESVNHKKQAEPLPQLAPELSNNEEMPLPMRRPALQYINTEPVKPAVRPTQNKREETIPQVLKDKRKARPGKKLDTSSKGLSETHESRDNVDNPAKPWTGRRPTLQYIDRDAEEMSHKKTIVETLDKARRTSSQGEKGKEKVKSVKKQLETLPLASKDKNKSMTQTTKDNEDKPAQPRLTRQPTLQYIESDSEDPAFAPPKPKP</sequence>
<reference evidence="2 3" key="1">
    <citation type="submission" date="2016-03" db="EMBL/GenBank/DDBJ databases">
        <authorList>
            <person name="Ploux O."/>
        </authorList>
    </citation>
    <scope>NUCLEOTIDE SEQUENCE [LARGE SCALE GENOMIC DNA]</scope>
    <source>
        <strain evidence="2 3">UAMH 11012</strain>
    </source>
</reference>
<feature type="region of interest" description="Disordered" evidence="1">
    <location>
        <begin position="399"/>
        <end position="639"/>
    </location>
</feature>
<evidence type="ECO:0000256" key="1">
    <source>
        <dbReference type="SAM" id="MobiDB-lite"/>
    </source>
</evidence>
<protein>
    <submittedName>
        <fullName evidence="2">Uncharacterized protein</fullName>
    </submittedName>
</protein>
<feature type="region of interest" description="Disordered" evidence="1">
    <location>
        <begin position="361"/>
        <end position="382"/>
    </location>
</feature>
<feature type="region of interest" description="Disordered" evidence="1">
    <location>
        <begin position="270"/>
        <end position="323"/>
    </location>
</feature>
<dbReference type="AlphaFoldDB" id="A0A1L7XYG8"/>
<name>A0A1L7XYG8_9HELO</name>
<feature type="region of interest" description="Disordered" evidence="1">
    <location>
        <begin position="143"/>
        <end position="243"/>
    </location>
</feature>
<feature type="compositionally biased region" description="Polar residues" evidence="1">
    <location>
        <begin position="191"/>
        <end position="207"/>
    </location>
</feature>
<evidence type="ECO:0000313" key="2">
    <source>
        <dbReference type="EMBL" id="CZR70068.1"/>
    </source>
</evidence>
<gene>
    <name evidence="2" type="ORF">PAC_19969</name>
</gene>
<keyword evidence="3" id="KW-1185">Reference proteome</keyword>
<evidence type="ECO:0000313" key="3">
    <source>
        <dbReference type="Proteomes" id="UP000184330"/>
    </source>
</evidence>
<feature type="region of interest" description="Disordered" evidence="1">
    <location>
        <begin position="66"/>
        <end position="98"/>
    </location>
</feature>
<dbReference type="Proteomes" id="UP000184330">
    <property type="component" value="Unassembled WGS sequence"/>
</dbReference>
<feature type="compositionally biased region" description="Polar residues" evidence="1">
    <location>
        <begin position="143"/>
        <end position="158"/>
    </location>
</feature>
<feature type="compositionally biased region" description="Basic and acidic residues" evidence="1">
    <location>
        <begin position="507"/>
        <end position="526"/>
    </location>
</feature>
<dbReference type="OrthoDB" id="10545823at2759"/>
<dbReference type="EMBL" id="FJOG01000092">
    <property type="protein sequence ID" value="CZR70068.1"/>
    <property type="molecule type" value="Genomic_DNA"/>
</dbReference>